<evidence type="ECO:0000313" key="1">
    <source>
        <dbReference type="EMBL" id="PLR79528.1"/>
    </source>
</evidence>
<dbReference type="Proteomes" id="UP000234951">
    <property type="component" value="Unassembled WGS sequence"/>
</dbReference>
<evidence type="ECO:0000313" key="2">
    <source>
        <dbReference type="EMBL" id="PLR89061.1"/>
    </source>
</evidence>
<name>A0A2N5GFJ1_9BACI</name>
<evidence type="ECO:0000313" key="3">
    <source>
        <dbReference type="Proteomes" id="UP000234951"/>
    </source>
</evidence>
<protein>
    <submittedName>
        <fullName evidence="1">Uncharacterized protein</fullName>
    </submittedName>
</protein>
<comment type="caution">
    <text evidence="1">The sequence shown here is derived from an EMBL/GenBank/DDBJ whole genome shotgun (WGS) entry which is preliminary data.</text>
</comment>
<dbReference type="OrthoDB" id="2086168at2"/>
<keyword evidence="4" id="KW-1185">Reference proteome</keyword>
<reference evidence="1 3" key="1">
    <citation type="submission" date="2017-11" db="EMBL/GenBank/DDBJ databases">
        <title>Comparitive Functional Genomics of Dry Heat Resistant strains isolated from the Viking Spacecraft.</title>
        <authorList>
            <person name="Seuylemezian A."/>
            <person name="Cooper K."/>
            <person name="Vaishampayan P."/>
        </authorList>
    </citation>
    <scope>NUCLEOTIDE SEQUENCE [LARGE SCALE GENOMIC DNA]</scope>
    <source>
        <strain evidence="1 3">M4.6</strain>
    </source>
</reference>
<dbReference type="EMBL" id="PGVD01000087">
    <property type="protein sequence ID" value="PLR89061.1"/>
    <property type="molecule type" value="Genomic_DNA"/>
</dbReference>
<dbReference type="Proteomes" id="UP000235114">
    <property type="component" value="Unassembled WGS sequence"/>
</dbReference>
<sequence>MCVLCGEFVMQVHWTDQTSEVSSEIIVGELQRERQRTRLHRTRLCNEILQFYRLKLEEWNGSKFILSDPKGSQEIVHDLGTLWHTAEKLLGYPIDPLDPYLLQQLHEEKSRN</sequence>
<gene>
    <name evidence="1" type="ORF">CU635_22675</name>
    <name evidence="2" type="ORF">CVD25_21755</name>
</gene>
<dbReference type="AlphaFoldDB" id="A0A2N5GFJ1"/>
<proteinExistence type="predicted"/>
<organism evidence="1 3">
    <name type="scientific">Bacillus canaveralius</name>
    <dbReference type="NCBI Taxonomy" id="1403243"/>
    <lineage>
        <taxon>Bacteria</taxon>
        <taxon>Bacillati</taxon>
        <taxon>Bacillota</taxon>
        <taxon>Bacilli</taxon>
        <taxon>Bacillales</taxon>
        <taxon>Bacillaceae</taxon>
        <taxon>Bacillus</taxon>
    </lineage>
</organism>
<evidence type="ECO:0000313" key="4">
    <source>
        <dbReference type="Proteomes" id="UP000235114"/>
    </source>
</evidence>
<reference evidence="2 4" key="2">
    <citation type="submission" date="2017-12" db="EMBL/GenBank/DDBJ databases">
        <title>Comparative Functional Genomics of Dry Heat Resistant strains isolated from the Viking Spacecraft.</title>
        <authorList>
            <person name="Seuylemezian A."/>
            <person name="Cooper K."/>
            <person name="Vaishampayan P."/>
        </authorList>
    </citation>
    <scope>NUCLEOTIDE SEQUENCE [LARGE SCALE GENOMIC DNA]</scope>
    <source>
        <strain evidence="2 4">ATCC 29669</strain>
    </source>
</reference>
<accession>A0A2N5GFJ1</accession>
<dbReference type="EMBL" id="PGVA01000094">
    <property type="protein sequence ID" value="PLR79528.1"/>
    <property type="molecule type" value="Genomic_DNA"/>
</dbReference>